<dbReference type="InterPro" id="IPR005097">
    <property type="entry name" value="Sacchrp_dh_NADP-bd"/>
</dbReference>
<dbReference type="PANTHER" id="PTHR43796:SF2">
    <property type="entry name" value="CARBOXYNORSPERMIDINE SYNTHASE"/>
    <property type="match status" value="1"/>
</dbReference>
<dbReference type="Gene3D" id="3.40.50.720">
    <property type="entry name" value="NAD(P)-binding Rossmann-like Domain"/>
    <property type="match status" value="1"/>
</dbReference>
<dbReference type="PANTHER" id="PTHR43796">
    <property type="entry name" value="CARBOXYNORSPERMIDINE SYNTHASE"/>
    <property type="match status" value="1"/>
</dbReference>
<proteinExistence type="predicted"/>
<reference evidence="3 4" key="1">
    <citation type="submission" date="2019-08" db="EMBL/GenBank/DDBJ databases">
        <authorList>
            <person name="Dong K."/>
        </authorList>
    </citation>
    <scope>NUCLEOTIDE SEQUENCE [LARGE SCALE GENOMIC DNA]</scope>
    <source>
        <strain evidence="3 4">JCM14558</strain>
    </source>
</reference>
<dbReference type="OrthoDB" id="9769367at2"/>
<accession>A0A5C8I3L9</accession>
<dbReference type="InterPro" id="IPR036291">
    <property type="entry name" value="NAD(P)-bd_dom_sf"/>
</dbReference>
<dbReference type="EMBL" id="VRSV01000001">
    <property type="protein sequence ID" value="TXK12513.1"/>
    <property type="molecule type" value="Genomic_DNA"/>
</dbReference>
<protein>
    <submittedName>
        <fullName evidence="3">ATP-binding protein</fullName>
    </submittedName>
</protein>
<feature type="domain" description="Saccharopine dehydrogenase-like C-terminal" evidence="2">
    <location>
        <begin position="144"/>
        <end position="390"/>
    </location>
</feature>
<evidence type="ECO:0000313" key="4">
    <source>
        <dbReference type="Proteomes" id="UP000321034"/>
    </source>
</evidence>
<keyword evidence="3" id="KW-0547">Nucleotide-binding</keyword>
<dbReference type="Pfam" id="PF16653">
    <property type="entry name" value="Sacchrp_dh_C"/>
    <property type="match status" value="1"/>
</dbReference>
<keyword evidence="3" id="KW-0067">ATP-binding</keyword>
<organism evidence="3 4">
    <name type="scientific">Microbacterium hatanonis</name>
    <dbReference type="NCBI Taxonomy" id="404366"/>
    <lineage>
        <taxon>Bacteria</taxon>
        <taxon>Bacillati</taxon>
        <taxon>Actinomycetota</taxon>
        <taxon>Actinomycetes</taxon>
        <taxon>Micrococcales</taxon>
        <taxon>Microbacteriaceae</taxon>
        <taxon>Microbacterium</taxon>
    </lineage>
</organism>
<dbReference type="RefSeq" id="WP_147893236.1">
    <property type="nucleotide sequence ID" value="NZ_BAAANR010000001.1"/>
</dbReference>
<evidence type="ECO:0000259" key="1">
    <source>
        <dbReference type="Pfam" id="PF03435"/>
    </source>
</evidence>
<feature type="domain" description="Saccharopine dehydrogenase NADP binding" evidence="1">
    <location>
        <begin position="3"/>
        <end position="139"/>
    </location>
</feature>
<evidence type="ECO:0000313" key="3">
    <source>
        <dbReference type="EMBL" id="TXK12513.1"/>
    </source>
</evidence>
<dbReference type="Gene3D" id="3.30.360.10">
    <property type="entry name" value="Dihydrodipicolinate Reductase, domain 2"/>
    <property type="match status" value="1"/>
</dbReference>
<evidence type="ECO:0000259" key="2">
    <source>
        <dbReference type="Pfam" id="PF16653"/>
    </source>
</evidence>
<comment type="caution">
    <text evidence="3">The sequence shown here is derived from an EMBL/GenBank/DDBJ whole genome shotgun (WGS) entry which is preliminary data.</text>
</comment>
<dbReference type="Proteomes" id="UP000321034">
    <property type="component" value="Unassembled WGS sequence"/>
</dbReference>
<gene>
    <name evidence="3" type="ORF">FVP77_03285</name>
</gene>
<dbReference type="InterPro" id="IPR032095">
    <property type="entry name" value="Sacchrp_dh-like_C"/>
</dbReference>
<sequence length="409" mass="43984">MRILIIGAGGVGSAAARIAVRREFFETLVIADYDPARPSALVDELGDGRLSAAQVDASSADSVAALVREHGSTHVLNAVDPRFVMPIFTGCFDAGAVYLDMAMSLSTPHPDHPHEQTGVKLGDEQFARAEDWAAAGRLALVGIGVEPGLSDVFARYAEDELFDEIDELGVRDGANLVVAGYDFAPSFSIWTTIEECLNPPVVYEEGRGWYTTPPFSEPEVFDFPDGIGPVECVNVEHEEVLLMPRWTKAKRVTFKYGLGDEFIDVLKVLHKLGLDKTSPVRVKGVEVSPRDVVAAVLPDPATLGDRMTGKTCAGVWVRGTGKDGAPRSTYLYHVADNEQTMSEYGSQAVVWQTAINPVIALELLSRGEWGGTGVLGPEAFDARPFLDLLAAPAPAGYGSPWGIEEKPIG</sequence>
<dbReference type="GO" id="GO:0005524">
    <property type="term" value="F:ATP binding"/>
    <property type="evidence" value="ECO:0007669"/>
    <property type="project" value="UniProtKB-KW"/>
</dbReference>
<dbReference type="AlphaFoldDB" id="A0A5C8I3L9"/>
<dbReference type="SUPFAM" id="SSF51735">
    <property type="entry name" value="NAD(P)-binding Rossmann-fold domains"/>
    <property type="match status" value="1"/>
</dbReference>
<name>A0A5C8I3L9_9MICO</name>
<dbReference type="Pfam" id="PF03435">
    <property type="entry name" value="Sacchrp_dh_NADP"/>
    <property type="match status" value="1"/>
</dbReference>
<keyword evidence="4" id="KW-1185">Reference proteome</keyword>